<protein>
    <submittedName>
        <fullName evidence="1">Uncharacterized protein</fullName>
    </submittedName>
</protein>
<dbReference type="EMBL" id="JACCBA010000001">
    <property type="protein sequence ID" value="NYD51350.1"/>
    <property type="molecule type" value="Genomic_DNA"/>
</dbReference>
<evidence type="ECO:0000313" key="1">
    <source>
        <dbReference type="EMBL" id="NYD51350.1"/>
    </source>
</evidence>
<dbReference type="AlphaFoldDB" id="A0A7Y9EQM7"/>
<evidence type="ECO:0000313" key="2">
    <source>
        <dbReference type="Proteomes" id="UP000529783"/>
    </source>
</evidence>
<dbReference type="RefSeq" id="WP_179847756.1">
    <property type="nucleotide sequence ID" value="NZ_JACCBA010000001.1"/>
</dbReference>
<keyword evidence="2" id="KW-1185">Reference proteome</keyword>
<comment type="caution">
    <text evidence="1">The sequence shown here is derived from an EMBL/GenBank/DDBJ whole genome shotgun (WGS) entry which is preliminary data.</text>
</comment>
<dbReference type="Proteomes" id="UP000529783">
    <property type="component" value="Unassembled WGS sequence"/>
</dbReference>
<proteinExistence type="predicted"/>
<sequence length="285" mass="31857">MTSIVPPLSSCDSCVRLKSVPDPDWSPDENHDPLDTGSLYFCAAFPDGIPQDIKLLGFDHRLPYPADGGVRHELRQDRADLLAAFEEETPADIRHRDVEASAQAWMRQIAVLKERRLRLAEFLLYAGELAVPVQGDGTPASWDFDDFRMLAVSTSGPIELDLDESDGFQGWRSVSLNEIIADVAEDVLLYVDKRGPLLPVGAFHTFDIPLYRTVRDGSEGQLRQEFPEALVYRPEGERAVFTSLLALEAARGTTVRWEPVRGRDMLAEGEVVIDPGRPHQRPLRP</sequence>
<name>A0A7Y9EQM7_9ACTN</name>
<accession>A0A7Y9EQM7</accession>
<reference evidence="1 2" key="1">
    <citation type="submission" date="2020-07" db="EMBL/GenBank/DDBJ databases">
        <title>Sequencing the genomes of 1000 actinobacteria strains.</title>
        <authorList>
            <person name="Klenk H.-P."/>
        </authorList>
    </citation>
    <scope>NUCLEOTIDE SEQUENCE [LARGE SCALE GENOMIC DNA]</scope>
    <source>
        <strain evidence="1 2">DSM 40398</strain>
    </source>
</reference>
<organism evidence="1 2">
    <name type="scientific">Actinomadura luteofluorescens</name>
    <dbReference type="NCBI Taxonomy" id="46163"/>
    <lineage>
        <taxon>Bacteria</taxon>
        <taxon>Bacillati</taxon>
        <taxon>Actinomycetota</taxon>
        <taxon>Actinomycetes</taxon>
        <taxon>Streptosporangiales</taxon>
        <taxon>Thermomonosporaceae</taxon>
        <taxon>Actinomadura</taxon>
    </lineage>
</organism>
<gene>
    <name evidence="1" type="ORF">BJY14_007333</name>
</gene>